<proteinExistence type="predicted"/>
<dbReference type="EMBL" id="GBRH01229378">
    <property type="protein sequence ID" value="JAD68517.1"/>
    <property type="molecule type" value="Transcribed_RNA"/>
</dbReference>
<name>A0A0A9CAJ0_ARUDO</name>
<evidence type="ECO:0000313" key="2">
    <source>
        <dbReference type="EMBL" id="JAD68517.1"/>
    </source>
</evidence>
<reference evidence="2" key="1">
    <citation type="submission" date="2014-09" db="EMBL/GenBank/DDBJ databases">
        <authorList>
            <person name="Magalhaes I.L.F."/>
            <person name="Oliveira U."/>
            <person name="Santos F.R."/>
            <person name="Vidigal T.H.D.A."/>
            <person name="Brescovit A.D."/>
            <person name="Santos A.J."/>
        </authorList>
    </citation>
    <scope>NUCLEOTIDE SEQUENCE</scope>
    <source>
        <tissue evidence="2">Shoot tissue taken approximately 20 cm above the soil surface</tissue>
    </source>
</reference>
<protein>
    <submittedName>
        <fullName evidence="2">Uncharacterized protein</fullName>
    </submittedName>
</protein>
<accession>A0A0A9CAJ0</accession>
<organism evidence="2">
    <name type="scientific">Arundo donax</name>
    <name type="common">Giant reed</name>
    <name type="synonym">Donax arundinaceus</name>
    <dbReference type="NCBI Taxonomy" id="35708"/>
    <lineage>
        <taxon>Eukaryota</taxon>
        <taxon>Viridiplantae</taxon>
        <taxon>Streptophyta</taxon>
        <taxon>Embryophyta</taxon>
        <taxon>Tracheophyta</taxon>
        <taxon>Spermatophyta</taxon>
        <taxon>Magnoliopsida</taxon>
        <taxon>Liliopsida</taxon>
        <taxon>Poales</taxon>
        <taxon>Poaceae</taxon>
        <taxon>PACMAD clade</taxon>
        <taxon>Arundinoideae</taxon>
        <taxon>Arundineae</taxon>
        <taxon>Arundo</taxon>
    </lineage>
</organism>
<evidence type="ECO:0000256" key="1">
    <source>
        <dbReference type="SAM" id="MobiDB-lite"/>
    </source>
</evidence>
<feature type="region of interest" description="Disordered" evidence="1">
    <location>
        <begin position="1"/>
        <end position="20"/>
    </location>
</feature>
<dbReference type="AlphaFoldDB" id="A0A0A9CAJ0"/>
<reference evidence="2" key="2">
    <citation type="journal article" date="2015" name="Data Brief">
        <title>Shoot transcriptome of the giant reed, Arundo donax.</title>
        <authorList>
            <person name="Barrero R.A."/>
            <person name="Guerrero F.D."/>
            <person name="Moolhuijzen P."/>
            <person name="Goolsby J.A."/>
            <person name="Tidwell J."/>
            <person name="Bellgard S.E."/>
            <person name="Bellgard M.I."/>
        </authorList>
    </citation>
    <scope>NUCLEOTIDE SEQUENCE</scope>
    <source>
        <tissue evidence="2">Shoot tissue taken approximately 20 cm above the soil surface</tissue>
    </source>
</reference>
<sequence>MTRFSRDPTVFKSTGKEQKL</sequence>